<proteinExistence type="predicted"/>
<keyword evidence="1" id="KW-1133">Transmembrane helix</keyword>
<dbReference type="Gramene" id="TVU15246">
    <property type="protein sequence ID" value="TVU15246"/>
    <property type="gene ID" value="EJB05_38756"/>
</dbReference>
<name>A0A5J9TV48_9POAL</name>
<organism evidence="2 3">
    <name type="scientific">Eragrostis curvula</name>
    <name type="common">weeping love grass</name>
    <dbReference type="NCBI Taxonomy" id="38414"/>
    <lineage>
        <taxon>Eukaryota</taxon>
        <taxon>Viridiplantae</taxon>
        <taxon>Streptophyta</taxon>
        <taxon>Embryophyta</taxon>
        <taxon>Tracheophyta</taxon>
        <taxon>Spermatophyta</taxon>
        <taxon>Magnoliopsida</taxon>
        <taxon>Liliopsida</taxon>
        <taxon>Poales</taxon>
        <taxon>Poaceae</taxon>
        <taxon>PACMAD clade</taxon>
        <taxon>Chloridoideae</taxon>
        <taxon>Eragrostideae</taxon>
        <taxon>Eragrostidinae</taxon>
        <taxon>Eragrostis</taxon>
    </lineage>
</organism>
<dbReference type="Proteomes" id="UP000324897">
    <property type="component" value="Unassembled WGS sequence"/>
</dbReference>
<protein>
    <submittedName>
        <fullName evidence="2">Uncharacterized protein</fullName>
    </submittedName>
</protein>
<feature type="transmembrane region" description="Helical" evidence="1">
    <location>
        <begin position="12"/>
        <end position="33"/>
    </location>
</feature>
<accession>A0A5J9TV48</accession>
<comment type="caution">
    <text evidence="2">The sequence shown here is derived from an EMBL/GenBank/DDBJ whole genome shotgun (WGS) entry which is preliminary data.</text>
</comment>
<evidence type="ECO:0000313" key="2">
    <source>
        <dbReference type="EMBL" id="TVU15246.1"/>
    </source>
</evidence>
<evidence type="ECO:0000313" key="3">
    <source>
        <dbReference type="Proteomes" id="UP000324897"/>
    </source>
</evidence>
<reference evidence="2 3" key="1">
    <citation type="journal article" date="2019" name="Sci. Rep.">
        <title>A high-quality genome of Eragrostis curvula grass provides insights into Poaceae evolution and supports new strategies to enhance forage quality.</title>
        <authorList>
            <person name="Carballo J."/>
            <person name="Santos B.A.C.M."/>
            <person name="Zappacosta D."/>
            <person name="Garbus I."/>
            <person name="Selva J.P."/>
            <person name="Gallo C.A."/>
            <person name="Diaz A."/>
            <person name="Albertini E."/>
            <person name="Caccamo M."/>
            <person name="Echenique V."/>
        </authorList>
    </citation>
    <scope>NUCLEOTIDE SEQUENCE [LARGE SCALE GENOMIC DNA]</scope>
    <source>
        <strain evidence="3">cv. Victoria</strain>
        <tissue evidence="2">Leaf</tissue>
    </source>
</reference>
<dbReference type="OrthoDB" id="10634474at2759"/>
<keyword evidence="3" id="KW-1185">Reference proteome</keyword>
<dbReference type="EMBL" id="RWGY01000031">
    <property type="protein sequence ID" value="TVU15246.1"/>
    <property type="molecule type" value="Genomic_DNA"/>
</dbReference>
<sequence>MQSEVRDSSWFALSVAVAGIAPEILWMLNVVFVERGTLYDKSRKSISSWDIFLKRNCHWKVSWTLNSLLRLPEIVLLIWWVFAEKMHLRQVLNDRVLVPAGNFFRKNGRSPLVKDEEH</sequence>
<feature type="non-terminal residue" evidence="2">
    <location>
        <position position="1"/>
    </location>
</feature>
<dbReference type="AlphaFoldDB" id="A0A5J9TV48"/>
<evidence type="ECO:0000256" key="1">
    <source>
        <dbReference type="SAM" id="Phobius"/>
    </source>
</evidence>
<keyword evidence="1" id="KW-0472">Membrane</keyword>
<keyword evidence="1" id="KW-0812">Transmembrane</keyword>
<feature type="transmembrane region" description="Helical" evidence="1">
    <location>
        <begin position="63"/>
        <end position="82"/>
    </location>
</feature>
<gene>
    <name evidence="2" type="ORF">EJB05_38756</name>
</gene>